<feature type="compositionally biased region" description="Polar residues" evidence="3">
    <location>
        <begin position="68"/>
        <end position="85"/>
    </location>
</feature>
<feature type="compositionally biased region" description="Low complexity" evidence="3">
    <location>
        <begin position="86"/>
        <end position="98"/>
    </location>
</feature>
<evidence type="ECO:0000313" key="6">
    <source>
        <dbReference type="Proteomes" id="UP000663879"/>
    </source>
</evidence>
<dbReference type="InterPro" id="IPR006020">
    <property type="entry name" value="PTB/PI_dom"/>
</dbReference>
<evidence type="ECO:0000256" key="1">
    <source>
        <dbReference type="ARBA" id="ARBA00022448"/>
    </source>
</evidence>
<evidence type="ECO:0000256" key="2">
    <source>
        <dbReference type="ARBA" id="ARBA00022737"/>
    </source>
</evidence>
<comment type="caution">
    <text evidence="5">The sequence shown here is derived from an EMBL/GenBank/DDBJ whole genome shotgun (WGS) entry which is preliminary data.</text>
</comment>
<feature type="region of interest" description="Disordered" evidence="3">
    <location>
        <begin position="461"/>
        <end position="547"/>
    </location>
</feature>
<feature type="compositionally biased region" description="Low complexity" evidence="3">
    <location>
        <begin position="431"/>
        <end position="447"/>
    </location>
</feature>
<feature type="compositionally biased region" description="Low complexity" evidence="3">
    <location>
        <begin position="522"/>
        <end position="544"/>
    </location>
</feature>
<dbReference type="SUPFAM" id="SSF50729">
    <property type="entry name" value="PH domain-like"/>
    <property type="match status" value="1"/>
</dbReference>
<feature type="region of interest" description="Disordered" evidence="3">
    <location>
        <begin position="411"/>
        <end position="448"/>
    </location>
</feature>
<dbReference type="EMBL" id="CAJNOC010000481">
    <property type="protein sequence ID" value="CAF0766753.1"/>
    <property type="molecule type" value="Genomic_DNA"/>
</dbReference>
<feature type="region of interest" description="Disordered" evidence="3">
    <location>
        <begin position="296"/>
        <end position="379"/>
    </location>
</feature>
<sequence length="622" mass="71551">MTDKNLDIKMENCSLTDSIEQNHEDKVVIEEEEEENSIYKSATIADLNSPQPINSKIEKMSPGLAKRVSQSPEQFSPISNQISPNSASSTTSSSSSSANLKIQHALEKNMQKLNLVPKNKFVKNSNLTKEDIELFTANNINDNEVISQFSPNQIRNSLSNTNSRNSANREMTPDSIDENYYVNTNPKPKKKNPNLVKPRVVNRVSQIGVSSSSTSSSISSNLSSPITNQQIAKKINKKQLMQQQQQQQQQQHLEPLQFNRNNNKNKQTQPRHLKQPIVQNNQLNTKQLIHKKKIQVKKNSVIHHQHQQKNNNLQKNIVYQDNDDDDDEEQSEFDDYNQEDNFEHDDELDEEEYEEEDCDNENYQDYEDQQDEEEDFYEEDNENYENYHYEKNSKFMKQQAEKINSKLVKNINPLSPHNQKYFQNKKPISRPNTLITNNNSNKNNKPNVSQSAFIEPISNKNSLNTSASSSTSTIHSNQNIKLTTNTTTTKSNNSYQSNQINSNNIQSNSDRDYDTDEETNKLLLEASKQQQQQQSSKLSNENSQTTEQCKNMIEAKQQKSRENQIHQIMDPDNQVLIEGVLFRARYLGSTQLVTDGNPTKLTRMLQAQEAVGRIKVTIFSFF</sequence>
<evidence type="ECO:0000256" key="3">
    <source>
        <dbReference type="SAM" id="MobiDB-lite"/>
    </source>
</evidence>
<dbReference type="Proteomes" id="UP000663879">
    <property type="component" value="Unassembled WGS sequence"/>
</dbReference>
<feature type="region of interest" description="Disordered" evidence="3">
    <location>
        <begin position="48"/>
        <end position="99"/>
    </location>
</feature>
<feature type="compositionally biased region" description="Acidic residues" evidence="3">
    <location>
        <begin position="321"/>
        <end position="379"/>
    </location>
</feature>
<evidence type="ECO:0000259" key="4">
    <source>
        <dbReference type="Pfam" id="PF00640"/>
    </source>
</evidence>
<feature type="compositionally biased region" description="Polar residues" evidence="3">
    <location>
        <begin position="412"/>
        <end position="422"/>
    </location>
</feature>
<dbReference type="AlphaFoldDB" id="A0A813QGK2"/>
<feature type="compositionally biased region" description="Low complexity" evidence="3">
    <location>
        <begin position="155"/>
        <end position="169"/>
    </location>
</feature>
<dbReference type="GO" id="GO:0007268">
    <property type="term" value="P:chemical synaptic transmission"/>
    <property type="evidence" value="ECO:0007669"/>
    <property type="project" value="TreeGrafter"/>
</dbReference>
<organism evidence="5 6">
    <name type="scientific">Brachionus calyciflorus</name>
    <dbReference type="NCBI Taxonomy" id="104777"/>
    <lineage>
        <taxon>Eukaryota</taxon>
        <taxon>Metazoa</taxon>
        <taxon>Spiralia</taxon>
        <taxon>Gnathifera</taxon>
        <taxon>Rotifera</taxon>
        <taxon>Eurotatoria</taxon>
        <taxon>Monogononta</taxon>
        <taxon>Pseudotrocha</taxon>
        <taxon>Ploima</taxon>
        <taxon>Brachionidae</taxon>
        <taxon>Brachionus</taxon>
    </lineage>
</organism>
<dbReference type="PANTHER" id="PTHR12345">
    <property type="entry name" value="SYNTENIN RELATED"/>
    <property type="match status" value="1"/>
</dbReference>
<proteinExistence type="predicted"/>
<feature type="compositionally biased region" description="Basic residues" evidence="3">
    <location>
        <begin position="296"/>
        <end position="307"/>
    </location>
</feature>
<feature type="region of interest" description="Disordered" evidence="3">
    <location>
        <begin position="206"/>
        <end position="225"/>
    </location>
</feature>
<keyword evidence="1" id="KW-0813">Transport</keyword>
<keyword evidence="6" id="KW-1185">Reference proteome</keyword>
<dbReference type="InterPro" id="IPR011993">
    <property type="entry name" value="PH-like_dom_sf"/>
</dbReference>
<dbReference type="OrthoDB" id="8300653at2759"/>
<feature type="compositionally biased region" description="Low complexity" evidence="3">
    <location>
        <begin position="461"/>
        <end position="508"/>
    </location>
</feature>
<evidence type="ECO:0000313" key="5">
    <source>
        <dbReference type="EMBL" id="CAF0766753.1"/>
    </source>
</evidence>
<feature type="domain" description="PID" evidence="4">
    <location>
        <begin position="582"/>
        <end position="616"/>
    </location>
</feature>
<dbReference type="Gene3D" id="2.30.29.30">
    <property type="entry name" value="Pleckstrin-homology domain (PH domain)/Phosphotyrosine-binding domain (PTB)"/>
    <property type="match status" value="1"/>
</dbReference>
<dbReference type="GO" id="GO:0005737">
    <property type="term" value="C:cytoplasm"/>
    <property type="evidence" value="ECO:0007669"/>
    <property type="project" value="TreeGrafter"/>
</dbReference>
<dbReference type="PANTHER" id="PTHR12345:SF16">
    <property type="entry name" value="X11L, ISOFORM F-RELATED"/>
    <property type="match status" value="1"/>
</dbReference>
<keyword evidence="2" id="KW-0677">Repeat</keyword>
<dbReference type="GO" id="GO:0043197">
    <property type="term" value="C:dendritic spine"/>
    <property type="evidence" value="ECO:0007669"/>
    <property type="project" value="TreeGrafter"/>
</dbReference>
<protein>
    <recommendedName>
        <fullName evidence="4">PID domain-containing protein</fullName>
    </recommendedName>
</protein>
<dbReference type="Pfam" id="PF00640">
    <property type="entry name" value="PID"/>
    <property type="match status" value="1"/>
</dbReference>
<reference evidence="5" key="1">
    <citation type="submission" date="2021-02" db="EMBL/GenBank/DDBJ databases">
        <authorList>
            <person name="Nowell W R."/>
        </authorList>
    </citation>
    <scope>NUCLEOTIDE SEQUENCE</scope>
    <source>
        <strain evidence="5">Ploen Becks lab</strain>
    </source>
</reference>
<accession>A0A813QGK2</accession>
<feature type="region of interest" description="Disordered" evidence="3">
    <location>
        <begin position="260"/>
        <end position="283"/>
    </location>
</feature>
<gene>
    <name evidence="5" type="ORF">OXX778_LOCUS4733</name>
</gene>
<name>A0A813QGK2_9BILA</name>
<dbReference type="GO" id="GO:0005886">
    <property type="term" value="C:plasma membrane"/>
    <property type="evidence" value="ECO:0007669"/>
    <property type="project" value="TreeGrafter"/>
</dbReference>
<dbReference type="InterPro" id="IPR051230">
    <property type="entry name" value="APP-Binding"/>
</dbReference>
<feature type="region of interest" description="Disordered" evidence="3">
    <location>
        <begin position="154"/>
        <end position="201"/>
    </location>
</feature>